<feature type="domain" description="Cupin type-2" evidence="1">
    <location>
        <begin position="41"/>
        <end position="105"/>
    </location>
</feature>
<evidence type="ECO:0000259" key="1">
    <source>
        <dbReference type="Pfam" id="PF07883"/>
    </source>
</evidence>
<reference evidence="2 3" key="1">
    <citation type="journal article" date="2016" name="Nat. Commun.">
        <title>Thousands of microbial genomes shed light on interconnected biogeochemical processes in an aquifer system.</title>
        <authorList>
            <person name="Anantharaman K."/>
            <person name="Brown C.T."/>
            <person name="Hug L.A."/>
            <person name="Sharon I."/>
            <person name="Castelle C.J."/>
            <person name="Probst A.J."/>
            <person name="Thomas B.C."/>
            <person name="Singh A."/>
            <person name="Wilkins M.J."/>
            <person name="Karaoz U."/>
            <person name="Brodie E.L."/>
            <person name="Williams K.H."/>
            <person name="Hubbard S.S."/>
            <person name="Banfield J.F."/>
        </authorList>
    </citation>
    <scope>NUCLEOTIDE SEQUENCE [LARGE SCALE GENOMIC DNA]</scope>
</reference>
<name>A0A1F4Q549_UNCSA</name>
<dbReference type="Proteomes" id="UP000178724">
    <property type="component" value="Unassembled WGS sequence"/>
</dbReference>
<dbReference type="PANTHER" id="PTHR37694">
    <property type="entry name" value="SLR8022 PROTEIN"/>
    <property type="match status" value="1"/>
</dbReference>
<dbReference type="InterPro" id="IPR013096">
    <property type="entry name" value="Cupin_2"/>
</dbReference>
<accession>A0A1F4Q549</accession>
<gene>
    <name evidence="2" type="ORF">A2625_06890</name>
</gene>
<sequence length="109" mass="11819">MTDKENLVSKVLDLAGLVDYQSGTVVSRTIVNKKTGTVTLFAFDAGEALSEHAAPFDALVEIVDGEVEIKISGQPYKLKKGELIIMPANEPHGLKALTKFKMLLTMIKS</sequence>
<dbReference type="SUPFAM" id="SSF51182">
    <property type="entry name" value="RmlC-like cupins"/>
    <property type="match status" value="1"/>
</dbReference>
<evidence type="ECO:0000313" key="2">
    <source>
        <dbReference type="EMBL" id="OGB91017.1"/>
    </source>
</evidence>
<dbReference type="InterPro" id="IPR014710">
    <property type="entry name" value="RmlC-like_jellyroll"/>
</dbReference>
<evidence type="ECO:0000313" key="3">
    <source>
        <dbReference type="Proteomes" id="UP000178724"/>
    </source>
</evidence>
<dbReference type="Gene3D" id="2.60.120.10">
    <property type="entry name" value="Jelly Rolls"/>
    <property type="match status" value="1"/>
</dbReference>
<proteinExistence type="predicted"/>
<dbReference type="AlphaFoldDB" id="A0A1F4Q549"/>
<dbReference type="EMBL" id="METM01000001">
    <property type="protein sequence ID" value="OGB91017.1"/>
    <property type="molecule type" value="Genomic_DNA"/>
</dbReference>
<dbReference type="CDD" id="cd02230">
    <property type="entry name" value="cupin_HP0902-like"/>
    <property type="match status" value="1"/>
</dbReference>
<dbReference type="InterPro" id="IPR011051">
    <property type="entry name" value="RmlC_Cupin_sf"/>
</dbReference>
<protein>
    <submittedName>
        <fullName evidence="2">Cupin</fullName>
    </submittedName>
</protein>
<dbReference type="PANTHER" id="PTHR37694:SF1">
    <property type="entry name" value="SLR8022 PROTEIN"/>
    <property type="match status" value="1"/>
</dbReference>
<dbReference type="Pfam" id="PF07883">
    <property type="entry name" value="Cupin_2"/>
    <property type="match status" value="1"/>
</dbReference>
<organism evidence="2 3">
    <name type="scientific">candidate division WOR-1 bacterium RIFCSPHIGHO2_01_FULL_53_15</name>
    <dbReference type="NCBI Taxonomy" id="1802564"/>
    <lineage>
        <taxon>Bacteria</taxon>
        <taxon>Bacillati</taxon>
        <taxon>Saganbacteria</taxon>
    </lineage>
</organism>
<comment type="caution">
    <text evidence="2">The sequence shown here is derived from an EMBL/GenBank/DDBJ whole genome shotgun (WGS) entry which is preliminary data.</text>
</comment>